<keyword evidence="2" id="KW-1185">Reference proteome</keyword>
<dbReference type="SUPFAM" id="SSF54001">
    <property type="entry name" value="Cysteine proteinases"/>
    <property type="match status" value="1"/>
</dbReference>
<organism evidence="1 2">
    <name type="scientific">Borborobacter arsenicus</name>
    <dbReference type="NCBI Taxonomy" id="1851146"/>
    <lineage>
        <taxon>Bacteria</taxon>
        <taxon>Pseudomonadati</taxon>
        <taxon>Pseudomonadota</taxon>
        <taxon>Alphaproteobacteria</taxon>
        <taxon>Hyphomicrobiales</taxon>
        <taxon>Phyllobacteriaceae</taxon>
        <taxon>Borborobacter</taxon>
    </lineage>
</organism>
<protein>
    <submittedName>
        <fullName evidence="1">Transglutaminase</fullName>
    </submittedName>
</protein>
<dbReference type="Proteomes" id="UP000281647">
    <property type="component" value="Unassembled WGS sequence"/>
</dbReference>
<dbReference type="InterPro" id="IPR038765">
    <property type="entry name" value="Papain-like_cys_pep_sf"/>
</dbReference>
<dbReference type="Pfam" id="PF06035">
    <property type="entry name" value="Peptidase_C93"/>
    <property type="match status" value="1"/>
</dbReference>
<accession>A0A432V0N3</accession>
<sequence length="266" mass="28508">MIGGRFVPAGKLARAALTTMAIGCLLGGSAAGIGERQSPASPEKLDFTSTGSIAGGIFSSVAFPFKPGIATRWQEIEKNAGQLGPGNCDGDATCRTRLGILEEAVKATQSLPLAQKINAINRAVNRLIDYRSDKDVYGTLDYWAMPKEILAIGKGDCEDFAIMKMAALRSAGVPAESMALVVLRDSGRNFYHAVLAVSTSSHTYVLDNLRDVVLTDRQLPQYQALYSLGAQKAWIHGYKRGSEFAMQKRPTSLETIQPGEGIPNPS</sequence>
<dbReference type="AlphaFoldDB" id="A0A432V0N3"/>
<dbReference type="OrthoDB" id="5401788at2"/>
<gene>
    <name evidence="1" type="ORF">EET67_22195</name>
</gene>
<proteinExistence type="predicted"/>
<evidence type="ECO:0000313" key="2">
    <source>
        <dbReference type="Proteomes" id="UP000281647"/>
    </source>
</evidence>
<name>A0A432V0N3_9HYPH</name>
<comment type="caution">
    <text evidence="1">The sequence shown here is derived from an EMBL/GenBank/DDBJ whole genome shotgun (WGS) entry which is preliminary data.</text>
</comment>
<reference evidence="1 2" key="1">
    <citation type="submission" date="2018-11" db="EMBL/GenBank/DDBJ databases">
        <title>Pseudaminobacter arsenicus sp. nov., an arsenic-resistant bacterium isolated from arsenic-rich aquifers.</title>
        <authorList>
            <person name="Mu Y."/>
        </authorList>
    </citation>
    <scope>NUCLEOTIDE SEQUENCE [LARGE SCALE GENOMIC DNA]</scope>
    <source>
        <strain evidence="1 2">CB3</strain>
    </source>
</reference>
<dbReference type="EMBL" id="RKST01000035">
    <property type="protein sequence ID" value="RUM95602.1"/>
    <property type="molecule type" value="Genomic_DNA"/>
</dbReference>
<dbReference type="PANTHER" id="PTHR39327">
    <property type="match status" value="1"/>
</dbReference>
<dbReference type="Gene3D" id="3.10.620.30">
    <property type="match status" value="1"/>
</dbReference>
<dbReference type="InterPro" id="IPR010319">
    <property type="entry name" value="Transglutaminase-like_Cys_pept"/>
</dbReference>
<evidence type="ECO:0000313" key="1">
    <source>
        <dbReference type="EMBL" id="RUM95602.1"/>
    </source>
</evidence>
<dbReference type="PANTHER" id="PTHR39327:SF1">
    <property type="entry name" value="BLR5470 PROTEIN"/>
    <property type="match status" value="1"/>
</dbReference>